<sequence length="235" mass="27903">MHYKGRQLRHELKYYISYPEYLSLRIRLKAVMKQDKHSVDESGYHIRSLYFDDAFDTSLYEKNYGVFQRNKYRIRVYNKSDAVINLERKSKFESYISKEGLRLTRGEYDQLMGGEFEFLKGKPGGLAQDFYLECKNHLMKPRVVVDYVREAYTMEAGDVRVTFDKDLMSSIASLDIFDPDLIVRQAFDLPYLVMEVKYNNYLPDVVRRILLLDAHQRSAISKYVICREISMNYHS</sequence>
<reference evidence="2 3" key="1">
    <citation type="submission" date="2017-07" db="EMBL/GenBank/DDBJ databases">
        <title>Genome sequencing and assembly of Paenibacillus rigui.</title>
        <authorList>
            <person name="Mayilraj S."/>
        </authorList>
    </citation>
    <scope>NUCLEOTIDE SEQUENCE [LARGE SCALE GENOMIC DNA]</scope>
    <source>
        <strain evidence="2 3">JCM 16352</strain>
    </source>
</reference>
<comment type="caution">
    <text evidence="2">The sequence shown here is derived from an EMBL/GenBank/DDBJ whole genome shotgun (WGS) entry which is preliminary data.</text>
</comment>
<protein>
    <submittedName>
        <fullName evidence="2">Vacuolar transporter</fullName>
    </submittedName>
</protein>
<dbReference type="EMBL" id="NMQW01000013">
    <property type="protein sequence ID" value="OXM86656.1"/>
    <property type="molecule type" value="Genomic_DNA"/>
</dbReference>
<dbReference type="OrthoDB" id="9784042at2"/>
<accession>A0A229UT09</accession>
<keyword evidence="3" id="KW-1185">Reference proteome</keyword>
<dbReference type="Pfam" id="PF09359">
    <property type="entry name" value="VTC"/>
    <property type="match status" value="1"/>
</dbReference>
<dbReference type="RefSeq" id="WP_094014603.1">
    <property type="nucleotide sequence ID" value="NZ_NMQW01000013.1"/>
</dbReference>
<dbReference type="GO" id="GO:0006799">
    <property type="term" value="P:polyphosphate biosynthetic process"/>
    <property type="evidence" value="ECO:0007669"/>
    <property type="project" value="UniProtKB-ARBA"/>
</dbReference>
<proteinExistence type="predicted"/>
<feature type="domain" description="VTC" evidence="1">
    <location>
        <begin position="9"/>
        <end position="228"/>
    </location>
</feature>
<evidence type="ECO:0000259" key="1">
    <source>
        <dbReference type="Pfam" id="PF09359"/>
    </source>
</evidence>
<dbReference type="Proteomes" id="UP000215509">
    <property type="component" value="Unassembled WGS sequence"/>
</dbReference>
<gene>
    <name evidence="2" type="ORF">CF651_09420</name>
</gene>
<dbReference type="CDD" id="cd07750">
    <property type="entry name" value="PolyPPase_VTC_like"/>
    <property type="match status" value="1"/>
</dbReference>
<evidence type="ECO:0000313" key="3">
    <source>
        <dbReference type="Proteomes" id="UP000215509"/>
    </source>
</evidence>
<name>A0A229UT09_9BACL</name>
<dbReference type="InterPro" id="IPR018966">
    <property type="entry name" value="VTC_domain"/>
</dbReference>
<dbReference type="Gene3D" id="3.20.100.30">
    <property type="entry name" value="VTC, catalytic tunnel domain"/>
    <property type="match status" value="1"/>
</dbReference>
<dbReference type="AlphaFoldDB" id="A0A229UT09"/>
<evidence type="ECO:0000313" key="2">
    <source>
        <dbReference type="EMBL" id="OXM86656.1"/>
    </source>
</evidence>
<dbReference type="InterPro" id="IPR042267">
    <property type="entry name" value="VTC_sf"/>
</dbReference>
<organism evidence="2 3">
    <name type="scientific">Paenibacillus rigui</name>
    <dbReference type="NCBI Taxonomy" id="554312"/>
    <lineage>
        <taxon>Bacteria</taxon>
        <taxon>Bacillati</taxon>
        <taxon>Bacillota</taxon>
        <taxon>Bacilli</taxon>
        <taxon>Bacillales</taxon>
        <taxon>Paenibacillaceae</taxon>
        <taxon>Paenibacillus</taxon>
    </lineage>
</organism>